<dbReference type="InterPro" id="IPR039421">
    <property type="entry name" value="Type_1_exporter"/>
</dbReference>
<feature type="non-terminal residue" evidence="2">
    <location>
        <position position="1"/>
    </location>
</feature>
<dbReference type="SUPFAM" id="SSF52540">
    <property type="entry name" value="P-loop containing nucleoside triphosphate hydrolases"/>
    <property type="match status" value="1"/>
</dbReference>
<keyword evidence="3" id="KW-1185">Reference proteome</keyword>
<dbReference type="GO" id="GO:0005524">
    <property type="term" value="F:ATP binding"/>
    <property type="evidence" value="ECO:0007669"/>
    <property type="project" value="UniProtKB-KW"/>
</dbReference>
<reference evidence="2 3" key="1">
    <citation type="submission" date="2023-03" db="EMBL/GenBank/DDBJ databases">
        <title>Bacillus Genome Sequencing.</title>
        <authorList>
            <person name="Dunlap C."/>
        </authorList>
    </citation>
    <scope>NUCLEOTIDE SEQUENCE [LARGE SCALE GENOMIC DNA]</scope>
    <source>
        <strain evidence="2 3">NRS-52</strain>
    </source>
</reference>
<protein>
    <submittedName>
        <fullName evidence="2">ATP-binding cassette domain-containing protein</fullName>
    </submittedName>
</protein>
<evidence type="ECO:0000313" key="2">
    <source>
        <dbReference type="EMBL" id="MED5021058.1"/>
    </source>
</evidence>
<dbReference type="InterPro" id="IPR003439">
    <property type="entry name" value="ABC_transporter-like_ATP-bd"/>
</dbReference>
<dbReference type="Gene3D" id="3.40.50.300">
    <property type="entry name" value="P-loop containing nucleotide triphosphate hydrolases"/>
    <property type="match status" value="1"/>
</dbReference>
<dbReference type="PANTHER" id="PTHR24221">
    <property type="entry name" value="ATP-BINDING CASSETTE SUB-FAMILY B"/>
    <property type="match status" value="1"/>
</dbReference>
<accession>A0ABU6Q1P2</accession>
<dbReference type="PANTHER" id="PTHR24221:SF614">
    <property type="entry name" value="GLUTATHIONE_L-CYSTEINE TRANSPORT SYSTEM ATP-BINDING_PERMEASE PROTEIN CYDC"/>
    <property type="match status" value="1"/>
</dbReference>
<dbReference type="RefSeq" id="WP_328282450.1">
    <property type="nucleotide sequence ID" value="NZ_JARTLD010000109.1"/>
</dbReference>
<dbReference type="Proteomes" id="UP001343257">
    <property type="component" value="Unassembled WGS sequence"/>
</dbReference>
<gene>
    <name evidence="2" type="ORF">P9847_27725</name>
</gene>
<dbReference type="Pfam" id="PF00005">
    <property type="entry name" value="ABC_tran"/>
    <property type="match status" value="1"/>
</dbReference>
<feature type="domain" description="ABC transporter" evidence="1">
    <location>
        <begin position="4"/>
        <end position="35"/>
    </location>
</feature>
<dbReference type="InterPro" id="IPR027417">
    <property type="entry name" value="P-loop_NTPase"/>
</dbReference>
<comment type="caution">
    <text evidence="2">The sequence shown here is derived from an EMBL/GenBank/DDBJ whole genome shotgun (WGS) entry which is preliminary data.</text>
</comment>
<keyword evidence="2" id="KW-0067">ATP-binding</keyword>
<keyword evidence="2" id="KW-0547">Nucleotide-binding</keyword>
<evidence type="ECO:0000259" key="1">
    <source>
        <dbReference type="Pfam" id="PF00005"/>
    </source>
</evidence>
<sequence>GNGGRQLSGGQAQRVALARAFLSDRPVMLLDEPTAHLDIETEYELKQTMLRLFENKLVFLATHRLHWMPDMDLIIVLDQGRVAEIGTHEELLARRGAYYELIQSQREGA</sequence>
<proteinExistence type="predicted"/>
<evidence type="ECO:0000313" key="3">
    <source>
        <dbReference type="Proteomes" id="UP001343257"/>
    </source>
</evidence>
<name>A0ABU6Q1P2_9BACL</name>
<dbReference type="EMBL" id="JARTLD010000109">
    <property type="protein sequence ID" value="MED5021058.1"/>
    <property type="molecule type" value="Genomic_DNA"/>
</dbReference>
<organism evidence="2 3">
    <name type="scientific">Paenibacillus chibensis</name>
    <dbReference type="NCBI Taxonomy" id="59846"/>
    <lineage>
        <taxon>Bacteria</taxon>
        <taxon>Bacillati</taxon>
        <taxon>Bacillota</taxon>
        <taxon>Bacilli</taxon>
        <taxon>Bacillales</taxon>
        <taxon>Paenibacillaceae</taxon>
        <taxon>Paenibacillus</taxon>
    </lineage>
</organism>